<protein>
    <submittedName>
        <fullName evidence="1">Uncharacterized protein</fullName>
    </submittedName>
</protein>
<dbReference type="EMBL" id="PQ015379">
    <property type="protein sequence ID" value="XDJ14977.1"/>
    <property type="molecule type" value="Genomic_DNA"/>
</dbReference>
<organism evidence="1">
    <name type="scientific">Pseudomonas phage HRDY3</name>
    <dbReference type="NCBI Taxonomy" id="3236930"/>
    <lineage>
        <taxon>Viruses</taxon>
    </lineage>
</organism>
<proteinExistence type="predicted"/>
<sequence length="130" mass="14743">MSILKFPGVFFLELVPTLFGASEWKTDKPFQVFDTGTGLYTFNFGDSEHKSDSAEELIEIAIREIEKQISKRLAEIDSVYVVVQLACGPDGPDIDTCDAFNVLERPYRVELYTDTFRRGVAKLRKLKEAV</sequence>
<reference evidence="1" key="1">
    <citation type="submission" date="2024-07" db="EMBL/GenBank/DDBJ databases">
        <authorList>
            <person name="Bringhurst R.M."/>
            <person name="Homer T.E."/>
        </authorList>
    </citation>
    <scope>NUCLEOTIDE SEQUENCE</scope>
</reference>
<name>A0AB39CDH9_9VIRU</name>
<evidence type="ECO:0000313" key="1">
    <source>
        <dbReference type="EMBL" id="XDJ14977.1"/>
    </source>
</evidence>
<accession>A0AB39CDH9</accession>